<keyword evidence="4" id="KW-1185">Reference proteome</keyword>
<keyword evidence="2" id="KW-0732">Signal</keyword>
<evidence type="ECO:0000313" key="3">
    <source>
        <dbReference type="EMBL" id="KAK7434527.1"/>
    </source>
</evidence>
<evidence type="ECO:0008006" key="5">
    <source>
        <dbReference type="Google" id="ProtNLM"/>
    </source>
</evidence>
<dbReference type="Proteomes" id="UP001498398">
    <property type="component" value="Unassembled WGS sequence"/>
</dbReference>
<accession>A0ABR1ILM9</accession>
<feature type="compositionally biased region" description="Low complexity" evidence="1">
    <location>
        <begin position="164"/>
        <end position="180"/>
    </location>
</feature>
<sequence length="236" mass="23593">MYKISSTSLFTVALVSLSVSGAAVDFVHPFRQLLVARQSGDVIDPSIIPPQCQNECDSIVTTINACDPSDVDCGCTNQDFSDFAGCLNCFISLEPSLAPVLQDNLDEVRDACESVGVDLPPTTLSGGGGGVSASATGAASITSSRASGGSNGFTEFSSGSARPTETSTSPRTTSSTATTSGDDDSDGSGSSSSSGDNDDDNGGLSTGGDNGAALALRGDSFLLALAGIAFGAVMML</sequence>
<protein>
    <recommendedName>
        <fullName evidence="5">Extracellular membrane protein CFEM domain-containing protein</fullName>
    </recommendedName>
</protein>
<comment type="caution">
    <text evidence="3">The sequence shown here is derived from an EMBL/GenBank/DDBJ whole genome shotgun (WGS) entry which is preliminary data.</text>
</comment>
<evidence type="ECO:0000313" key="4">
    <source>
        <dbReference type="Proteomes" id="UP001498398"/>
    </source>
</evidence>
<feature type="signal peptide" evidence="2">
    <location>
        <begin position="1"/>
        <end position="23"/>
    </location>
</feature>
<dbReference type="EMBL" id="JBANRG010000122">
    <property type="protein sequence ID" value="KAK7434527.1"/>
    <property type="molecule type" value="Genomic_DNA"/>
</dbReference>
<feature type="region of interest" description="Disordered" evidence="1">
    <location>
        <begin position="141"/>
        <end position="205"/>
    </location>
</feature>
<reference evidence="3 4" key="1">
    <citation type="submission" date="2024-01" db="EMBL/GenBank/DDBJ databases">
        <title>A draft genome for the cacao thread blight pathogen Marasmiellus scandens.</title>
        <authorList>
            <person name="Baruah I.K."/>
            <person name="Leung J."/>
            <person name="Bukari Y."/>
            <person name="Amoako-Attah I."/>
            <person name="Meinhardt L.W."/>
            <person name="Bailey B.A."/>
            <person name="Cohen S.P."/>
        </authorList>
    </citation>
    <scope>NUCLEOTIDE SEQUENCE [LARGE SCALE GENOMIC DNA]</scope>
    <source>
        <strain evidence="3 4">GH-19</strain>
    </source>
</reference>
<organism evidence="3 4">
    <name type="scientific">Marasmiellus scandens</name>
    <dbReference type="NCBI Taxonomy" id="2682957"/>
    <lineage>
        <taxon>Eukaryota</taxon>
        <taxon>Fungi</taxon>
        <taxon>Dikarya</taxon>
        <taxon>Basidiomycota</taxon>
        <taxon>Agaricomycotina</taxon>
        <taxon>Agaricomycetes</taxon>
        <taxon>Agaricomycetidae</taxon>
        <taxon>Agaricales</taxon>
        <taxon>Marasmiineae</taxon>
        <taxon>Omphalotaceae</taxon>
        <taxon>Marasmiellus</taxon>
    </lineage>
</organism>
<evidence type="ECO:0000256" key="1">
    <source>
        <dbReference type="SAM" id="MobiDB-lite"/>
    </source>
</evidence>
<feature type="compositionally biased region" description="Polar residues" evidence="1">
    <location>
        <begin position="152"/>
        <end position="163"/>
    </location>
</feature>
<name>A0ABR1ILM9_9AGAR</name>
<evidence type="ECO:0000256" key="2">
    <source>
        <dbReference type="SAM" id="SignalP"/>
    </source>
</evidence>
<feature type="chain" id="PRO_5045793362" description="Extracellular membrane protein CFEM domain-containing protein" evidence="2">
    <location>
        <begin position="24"/>
        <end position="236"/>
    </location>
</feature>
<gene>
    <name evidence="3" type="ORF">VKT23_020135</name>
</gene>
<proteinExistence type="predicted"/>